<dbReference type="InterPro" id="IPR036770">
    <property type="entry name" value="Ankyrin_rpt-contain_sf"/>
</dbReference>
<dbReference type="InterPro" id="IPR000048">
    <property type="entry name" value="IQ_motif_EF-hand-BS"/>
</dbReference>
<dbReference type="SMART" id="SM00248">
    <property type="entry name" value="ANK"/>
    <property type="match status" value="14"/>
</dbReference>
<dbReference type="Pfam" id="PF00023">
    <property type="entry name" value="Ank"/>
    <property type="match status" value="1"/>
</dbReference>
<dbReference type="Pfam" id="PF00612">
    <property type="entry name" value="IQ"/>
    <property type="match status" value="2"/>
</dbReference>
<keyword evidence="5" id="KW-1185">Reference proteome</keyword>
<feature type="repeat" description="ANK" evidence="3">
    <location>
        <begin position="725"/>
        <end position="757"/>
    </location>
</feature>
<dbReference type="SMART" id="SM00015">
    <property type="entry name" value="IQ"/>
    <property type="match status" value="7"/>
</dbReference>
<dbReference type="Pfam" id="PF12796">
    <property type="entry name" value="Ank_2"/>
    <property type="match status" value="3"/>
</dbReference>
<dbReference type="EMBL" id="DAKRPA010000229">
    <property type="protein sequence ID" value="DAZ94858.1"/>
    <property type="molecule type" value="Genomic_DNA"/>
</dbReference>
<keyword evidence="1" id="KW-0677">Repeat</keyword>
<dbReference type="InterPro" id="IPR002110">
    <property type="entry name" value="Ankyrin_rpt"/>
</dbReference>
<accession>A0AAV2YNF8</accession>
<gene>
    <name evidence="4" type="ORF">N0F65_008160</name>
</gene>
<evidence type="ECO:0000313" key="5">
    <source>
        <dbReference type="Proteomes" id="UP001146120"/>
    </source>
</evidence>
<dbReference type="PROSITE" id="PS50088">
    <property type="entry name" value="ANK_REPEAT"/>
    <property type="match status" value="4"/>
</dbReference>
<dbReference type="PROSITE" id="PS50297">
    <property type="entry name" value="ANK_REP_REGION"/>
    <property type="match status" value="3"/>
</dbReference>
<dbReference type="Gene3D" id="1.20.5.190">
    <property type="match status" value="2"/>
</dbReference>
<feature type="repeat" description="ANK" evidence="3">
    <location>
        <begin position="1151"/>
        <end position="1183"/>
    </location>
</feature>
<dbReference type="PANTHER" id="PTHR24126">
    <property type="entry name" value="ANKYRIN REPEAT, PH AND SEC7 DOMAIN CONTAINING PROTEIN SECG-RELATED"/>
    <property type="match status" value="1"/>
</dbReference>
<comment type="caution">
    <text evidence="4">The sequence shown here is derived from an EMBL/GenBank/DDBJ whole genome shotgun (WGS) entry which is preliminary data.</text>
</comment>
<keyword evidence="2 3" id="KW-0040">ANK repeat</keyword>
<feature type="repeat" description="ANK" evidence="3">
    <location>
        <begin position="1001"/>
        <end position="1027"/>
    </location>
</feature>
<dbReference type="Gene3D" id="1.25.40.20">
    <property type="entry name" value="Ankyrin repeat-containing domain"/>
    <property type="match status" value="4"/>
</dbReference>
<evidence type="ECO:0000313" key="4">
    <source>
        <dbReference type="EMBL" id="DAZ94858.1"/>
    </source>
</evidence>
<feature type="repeat" description="ANK" evidence="3">
    <location>
        <begin position="967"/>
        <end position="999"/>
    </location>
</feature>
<dbReference type="SUPFAM" id="SSF48403">
    <property type="entry name" value="Ankyrin repeat"/>
    <property type="match status" value="2"/>
</dbReference>
<sequence>MDRFRRSSVTHSFAVEPVRTGEQKEEWIRYQEYLRHMGVVTVNQGMSPTPSLYFGTRRCTYSDIMSVVTTVKPLPKFLHGVPAGITLSSSNSVPDEIAVPATGSASTITRTVAHGPQLNLQTAAAAAATLVAPNGDVSSSTLIEDQTSAIAWSLAMREASPTKHATLREATTPTLGLKQGLNVLDPALMYFHMPFEGERERRPNHEVRMAAALHKEKAFFMAKLDSKRRARLAKETQAALVLQRLHRGYLLRKTFREMKDKLRIRKKIRTNIVKVTKGTQIILGEKDRRERQVSAQADAACRIQSQFRKYNARKFLHKERYQRLLEFQHAMVTTIQCAWRCCAARTSTRKRRLRLTEERQHRLARILTRLFRGFQGRQRVRRIRLQREIAAAQCIQWFCQRAHARKSLRQQRLRKHVERQNQAAVLLQKLVRGFLGRMITMRRRMQEAHEIRVACALTIQRIVRGFFGRHRVFLRRVCARQQRAWICALHITRIVRGFLARQNVKFERCEQETNLLVQTARGNISTVIDLLDGYGIVDEPADVTVVGEVSRNNILHLAAKYGHLNIVTRVMPKILQDAPRMVYALNAKHQTPLLLAIQHDHPELADYLLTKTSDLFLAAANASGGTHVTSLRLKGGRERSLLHEAARHGMAAVIEKLVFLFPQHCTGHEIDSWTKRSLLHEAIAAWEPRTTFRSTTRAEKTALRYRTVQMLVSKLRVNVNEQDFVGFTPLHYAAQIGDDDVVKLLLDNGADVMVDDAQGQAAWRIAVLAGHEACYLEIRRKWMNMLTTGLGVSGMVMLPEYEQSKDSVKVIINAAVRSRRSPMLHPQLVKDAHIACRAGDLDKLKFYINDAGVTINALYDKDETQYSFLMHACTQSHLEMMRFLLAHETIDVDYTTPSGRSALELSLGHPQVMNLLLWYGGASPCRPFGPKGRTACHEVARRGFELRSWLIRGMVTPVRLIDLVDDDGRTVLHDAASFGNMAAARTLLNAGLRVNQQAYGTLRTPLHEACRAGNVELVEEMLRIGGDSAHEALDARGRTAVFDAVGNGDIDLLQLFLRARDPAQTEGEWLDHVEDDNNFGLFHEAVSNVNEQASVAMIAFLLERMAKASILRLSHPHRLTTMHMATSGGNLHAIALLMKLHPDMVHSRDVHGELPLHRAARFGRVRVVEYFKMKGFPIDGVDSTTGNTLLHYAAQFEGDAQDTNDALELLELLIREGVPVASHNKLGQEPIHIVAAVATTHQRFGCQAIELFMKHNAPLDDATHDEAEMTALAIAAQHDNSDICALLRKELVRIEREAQAASRGSS</sequence>
<organism evidence="4 5">
    <name type="scientific">Lagenidium giganteum</name>
    <dbReference type="NCBI Taxonomy" id="4803"/>
    <lineage>
        <taxon>Eukaryota</taxon>
        <taxon>Sar</taxon>
        <taxon>Stramenopiles</taxon>
        <taxon>Oomycota</taxon>
        <taxon>Peronosporomycetes</taxon>
        <taxon>Pythiales</taxon>
        <taxon>Pythiaceae</taxon>
    </lineage>
</organism>
<dbReference type="Proteomes" id="UP001146120">
    <property type="component" value="Unassembled WGS sequence"/>
</dbReference>
<reference evidence="4" key="2">
    <citation type="journal article" date="2023" name="Microbiol Resour">
        <title>Decontamination and Annotation of the Draft Genome Sequence of the Oomycete Lagenidium giganteum ARSEF 373.</title>
        <authorList>
            <person name="Morgan W.R."/>
            <person name="Tartar A."/>
        </authorList>
    </citation>
    <scope>NUCLEOTIDE SEQUENCE</scope>
    <source>
        <strain evidence="4">ARSEF 373</strain>
    </source>
</reference>
<evidence type="ECO:0000256" key="1">
    <source>
        <dbReference type="ARBA" id="ARBA00022737"/>
    </source>
</evidence>
<evidence type="ECO:0000256" key="3">
    <source>
        <dbReference type="PROSITE-ProRule" id="PRU00023"/>
    </source>
</evidence>
<name>A0AAV2YNF8_9STRA</name>
<evidence type="ECO:0000256" key="2">
    <source>
        <dbReference type="ARBA" id="ARBA00023043"/>
    </source>
</evidence>
<dbReference type="CDD" id="cd23767">
    <property type="entry name" value="IQCD"/>
    <property type="match status" value="1"/>
</dbReference>
<dbReference type="PROSITE" id="PS50096">
    <property type="entry name" value="IQ"/>
    <property type="match status" value="3"/>
</dbReference>
<protein>
    <submittedName>
        <fullName evidence="4">Uncharacterized protein</fullName>
    </submittedName>
</protein>
<dbReference type="Pfam" id="PF13637">
    <property type="entry name" value="Ank_4"/>
    <property type="match status" value="1"/>
</dbReference>
<reference evidence="4" key="1">
    <citation type="submission" date="2022-11" db="EMBL/GenBank/DDBJ databases">
        <authorList>
            <person name="Morgan W.R."/>
            <person name="Tartar A."/>
        </authorList>
    </citation>
    <scope>NUCLEOTIDE SEQUENCE</scope>
    <source>
        <strain evidence="4">ARSEF 373</strain>
    </source>
</reference>
<proteinExistence type="predicted"/>